<dbReference type="RefSeq" id="WP_127690412.1">
    <property type="nucleotide sequence ID" value="NZ_RZUL01000002.1"/>
</dbReference>
<gene>
    <name evidence="2" type="ORF">ENE74_08515</name>
</gene>
<dbReference type="InterPro" id="IPR055199">
    <property type="entry name" value="Hda_lid"/>
</dbReference>
<organism evidence="2 3">
    <name type="scientific">Sphingobium algorifonticola</name>
    <dbReference type="NCBI Taxonomy" id="2008318"/>
    <lineage>
        <taxon>Bacteria</taxon>
        <taxon>Pseudomonadati</taxon>
        <taxon>Pseudomonadota</taxon>
        <taxon>Alphaproteobacteria</taxon>
        <taxon>Sphingomonadales</taxon>
        <taxon>Sphingomonadaceae</taxon>
        <taxon>Sphingobium</taxon>
    </lineage>
</organism>
<dbReference type="Proteomes" id="UP000282977">
    <property type="component" value="Unassembled WGS sequence"/>
</dbReference>
<dbReference type="Gene3D" id="3.40.50.300">
    <property type="entry name" value="P-loop containing nucleotide triphosphate hydrolases"/>
    <property type="match status" value="1"/>
</dbReference>
<dbReference type="OrthoDB" id="7390113at2"/>
<accession>A0A437J9R0</accession>
<proteinExistence type="predicted"/>
<sequence length="210" mass="22955">MSQISLPFDWSGQGTPVSGDFLVSEANRIAVQHIEGWHDWPVQVSVLSGPPRSGKSTLGRHFVRQSGGTVIDDADGTRDEALFHAWNRAQNDRRPLLMIADRAPGQWTVALPDLRSRLAAVPHVRIAEPDDALVRALIERGLATGGSAWSPDLPDWLQHRIERSYAAIAQVLSCLHAASLSHGRKISVPFAKEALQSAGFLPIVWSDPEP</sequence>
<dbReference type="SUPFAM" id="SSF52540">
    <property type="entry name" value="P-loop containing nucleoside triphosphate hydrolases"/>
    <property type="match status" value="1"/>
</dbReference>
<name>A0A437J9R0_9SPHN</name>
<dbReference type="InterPro" id="IPR027417">
    <property type="entry name" value="P-loop_NTPase"/>
</dbReference>
<reference evidence="2 3" key="1">
    <citation type="submission" date="2019-01" db="EMBL/GenBank/DDBJ databases">
        <authorList>
            <person name="Chen W.-M."/>
        </authorList>
    </citation>
    <scope>NUCLEOTIDE SEQUENCE [LARGE SCALE GENOMIC DNA]</scope>
    <source>
        <strain evidence="2 3">TLA-22</strain>
    </source>
</reference>
<dbReference type="Pfam" id="PF22688">
    <property type="entry name" value="Hda_lid"/>
    <property type="match status" value="1"/>
</dbReference>
<dbReference type="AlphaFoldDB" id="A0A437J9R0"/>
<dbReference type="EMBL" id="RZUL01000002">
    <property type="protein sequence ID" value="RVT42238.1"/>
    <property type="molecule type" value="Genomic_DNA"/>
</dbReference>
<keyword evidence="3" id="KW-1185">Reference proteome</keyword>
<evidence type="ECO:0000313" key="3">
    <source>
        <dbReference type="Proteomes" id="UP000282977"/>
    </source>
</evidence>
<evidence type="ECO:0000313" key="2">
    <source>
        <dbReference type="EMBL" id="RVT42238.1"/>
    </source>
</evidence>
<protein>
    <submittedName>
        <fullName evidence="2">Chromosomal replication initiator DnaA</fullName>
    </submittedName>
</protein>
<comment type="caution">
    <text evidence="2">The sequence shown here is derived from an EMBL/GenBank/DDBJ whole genome shotgun (WGS) entry which is preliminary data.</text>
</comment>
<dbReference type="Gene3D" id="1.10.8.60">
    <property type="match status" value="1"/>
</dbReference>
<feature type="domain" description="Hda lid" evidence="1">
    <location>
        <begin position="148"/>
        <end position="195"/>
    </location>
</feature>
<evidence type="ECO:0000259" key="1">
    <source>
        <dbReference type="Pfam" id="PF22688"/>
    </source>
</evidence>